<proteinExistence type="predicted"/>
<dbReference type="STRING" id="933388.S7Z533"/>
<sequence>MQTIQELLARDEGSTSDSSTAVQYISTVEAYDKWAEVYDTDGNFLQRLDTIEISRILPRFVECVYDRFRHQLSQSERMIFLDLGCGTGRNTIQLMRTLGARGSQDSLTRIDHSSGPEAQVIGLDASPGMLEVAKSNIKKVTVEDTTLRDIPAVILETVDLLQPATVPKHLPPALQEVGAAGVISTLVLEHVPLKDFFKATSATMRPGGYLLITNMHADMGLRSQAGFTDPKTGVKIRPTSYCHSIDDVLTAAAVAGFQVEKMFDWDPLNGVLERSVDGNLVDKLGMRAKKWLGTTVWFGVCFSKRTSER</sequence>
<name>S7Z533_PENO1</name>
<dbReference type="PANTHER" id="PTHR43464">
    <property type="entry name" value="METHYLTRANSFERASE"/>
    <property type="match status" value="1"/>
</dbReference>
<protein>
    <recommendedName>
        <fullName evidence="1">Methyltransferase domain-containing protein</fullName>
    </recommendedName>
</protein>
<dbReference type="SUPFAM" id="SSF53335">
    <property type="entry name" value="S-adenosyl-L-methionine-dependent methyltransferases"/>
    <property type="match status" value="1"/>
</dbReference>
<evidence type="ECO:0000259" key="1">
    <source>
        <dbReference type="Pfam" id="PF13847"/>
    </source>
</evidence>
<keyword evidence="3" id="KW-1185">Reference proteome</keyword>
<dbReference type="AlphaFoldDB" id="S7Z533"/>
<dbReference type="Gene3D" id="3.40.50.150">
    <property type="entry name" value="Vaccinia Virus protein VP39"/>
    <property type="match status" value="1"/>
</dbReference>
<dbReference type="CDD" id="cd02440">
    <property type="entry name" value="AdoMet_MTases"/>
    <property type="match status" value="1"/>
</dbReference>
<dbReference type="HOGENOM" id="CLU_072385_0_0_1"/>
<accession>S7Z533</accession>
<dbReference type="EMBL" id="KB644408">
    <property type="protein sequence ID" value="EPS25219.1"/>
    <property type="molecule type" value="Genomic_DNA"/>
</dbReference>
<evidence type="ECO:0000313" key="3">
    <source>
        <dbReference type="Proteomes" id="UP000019376"/>
    </source>
</evidence>
<dbReference type="InterPro" id="IPR029063">
    <property type="entry name" value="SAM-dependent_MTases_sf"/>
</dbReference>
<reference evidence="2 3" key="1">
    <citation type="journal article" date="2013" name="PLoS ONE">
        <title>Genomic and secretomic analyses reveal unique features of the lignocellulolytic enzyme system of Penicillium decumbens.</title>
        <authorList>
            <person name="Liu G."/>
            <person name="Zhang L."/>
            <person name="Wei X."/>
            <person name="Zou G."/>
            <person name="Qin Y."/>
            <person name="Ma L."/>
            <person name="Li J."/>
            <person name="Zheng H."/>
            <person name="Wang S."/>
            <person name="Wang C."/>
            <person name="Xun L."/>
            <person name="Zhao G.-P."/>
            <person name="Zhou Z."/>
            <person name="Qu Y."/>
        </authorList>
    </citation>
    <scope>NUCLEOTIDE SEQUENCE [LARGE SCALE GENOMIC DNA]</scope>
    <source>
        <strain evidence="3">114-2 / CGMCC 5302</strain>
    </source>
</reference>
<dbReference type="PANTHER" id="PTHR43464:SF52">
    <property type="entry name" value="PUTATIVE-RELATED"/>
    <property type="match status" value="1"/>
</dbReference>
<dbReference type="OrthoDB" id="66144at2759"/>
<dbReference type="PhylomeDB" id="S7Z533"/>
<dbReference type="eggNOG" id="ENOG502S3GB">
    <property type="taxonomic scope" value="Eukaryota"/>
</dbReference>
<dbReference type="Pfam" id="PF13847">
    <property type="entry name" value="Methyltransf_31"/>
    <property type="match status" value="1"/>
</dbReference>
<feature type="domain" description="Methyltransferase" evidence="1">
    <location>
        <begin position="76"/>
        <end position="216"/>
    </location>
</feature>
<organism evidence="2 3">
    <name type="scientific">Penicillium oxalicum (strain 114-2 / CGMCC 5302)</name>
    <name type="common">Penicillium decumbens</name>
    <dbReference type="NCBI Taxonomy" id="933388"/>
    <lineage>
        <taxon>Eukaryota</taxon>
        <taxon>Fungi</taxon>
        <taxon>Dikarya</taxon>
        <taxon>Ascomycota</taxon>
        <taxon>Pezizomycotina</taxon>
        <taxon>Eurotiomycetes</taxon>
        <taxon>Eurotiomycetidae</taxon>
        <taxon>Eurotiales</taxon>
        <taxon>Aspergillaceae</taxon>
        <taxon>Penicillium</taxon>
    </lineage>
</organism>
<gene>
    <name evidence="2" type="ORF">PDE_00151</name>
</gene>
<dbReference type="Proteomes" id="UP000019376">
    <property type="component" value="Unassembled WGS sequence"/>
</dbReference>
<dbReference type="InterPro" id="IPR025714">
    <property type="entry name" value="Methyltranfer_dom"/>
</dbReference>
<dbReference type="GO" id="GO:0010420">
    <property type="term" value="F:polyprenyldihydroxybenzoate methyltransferase activity"/>
    <property type="evidence" value="ECO:0007669"/>
    <property type="project" value="TreeGrafter"/>
</dbReference>
<evidence type="ECO:0000313" key="2">
    <source>
        <dbReference type="EMBL" id="EPS25219.1"/>
    </source>
</evidence>